<proteinExistence type="predicted"/>
<sequence length="153" mass="17336">RLPAHLWGKNMAYPKTCSGALDAIQQMCLSGSSFSLKAYGHTADAYQHSEAGEYPEAIEDLVLACYDLANSTGYLAYNYDPWAYEGALHWYFTHCIKADDFNMDALLSVMLSADPEQVEYFVGLVDAYRQSIWNRPFNKDFYAALARGFMLWP</sequence>
<reference evidence="1" key="1">
    <citation type="journal article" date="2014" name="Front. Microbiol.">
        <title>High frequency of phylogenetically diverse reductive dehalogenase-homologous genes in deep subseafloor sedimentary metagenomes.</title>
        <authorList>
            <person name="Kawai M."/>
            <person name="Futagami T."/>
            <person name="Toyoda A."/>
            <person name="Takaki Y."/>
            <person name="Nishi S."/>
            <person name="Hori S."/>
            <person name="Arai W."/>
            <person name="Tsubouchi T."/>
            <person name="Morono Y."/>
            <person name="Uchiyama I."/>
            <person name="Ito T."/>
            <person name="Fujiyama A."/>
            <person name="Inagaki F."/>
            <person name="Takami H."/>
        </authorList>
    </citation>
    <scope>NUCLEOTIDE SEQUENCE</scope>
    <source>
        <strain evidence="1">Expedition CK06-06</strain>
    </source>
</reference>
<gene>
    <name evidence="1" type="ORF">S03H2_33862</name>
</gene>
<name>X1I127_9ZZZZ</name>
<organism evidence="1">
    <name type="scientific">marine sediment metagenome</name>
    <dbReference type="NCBI Taxonomy" id="412755"/>
    <lineage>
        <taxon>unclassified sequences</taxon>
        <taxon>metagenomes</taxon>
        <taxon>ecological metagenomes</taxon>
    </lineage>
</organism>
<protein>
    <submittedName>
        <fullName evidence="1">Uncharacterized protein</fullName>
    </submittedName>
</protein>
<evidence type="ECO:0000313" key="1">
    <source>
        <dbReference type="EMBL" id="GAH51263.1"/>
    </source>
</evidence>
<accession>X1I127</accession>
<feature type="non-terminal residue" evidence="1">
    <location>
        <position position="1"/>
    </location>
</feature>
<dbReference type="AlphaFoldDB" id="X1I127"/>
<comment type="caution">
    <text evidence="1">The sequence shown here is derived from an EMBL/GenBank/DDBJ whole genome shotgun (WGS) entry which is preliminary data.</text>
</comment>
<dbReference type="EMBL" id="BARU01020637">
    <property type="protein sequence ID" value="GAH51263.1"/>
    <property type="molecule type" value="Genomic_DNA"/>
</dbReference>